<dbReference type="Gene3D" id="3.40.50.1820">
    <property type="entry name" value="alpha/beta hydrolase"/>
    <property type="match status" value="1"/>
</dbReference>
<dbReference type="EMBL" id="JAAXPI010000023">
    <property type="protein sequence ID" value="NKZ05560.1"/>
    <property type="molecule type" value="Genomic_DNA"/>
</dbReference>
<dbReference type="InterPro" id="IPR000073">
    <property type="entry name" value="AB_hydrolase_1"/>
</dbReference>
<organism evidence="2 3">
    <name type="scientific">Actinomadura latina</name>
    <dbReference type="NCBI Taxonomy" id="163603"/>
    <lineage>
        <taxon>Bacteria</taxon>
        <taxon>Bacillati</taxon>
        <taxon>Actinomycetota</taxon>
        <taxon>Actinomycetes</taxon>
        <taxon>Streptosporangiales</taxon>
        <taxon>Thermomonosporaceae</taxon>
        <taxon>Actinomadura</taxon>
    </lineage>
</organism>
<accession>A0A846YX98</accession>
<dbReference type="GO" id="GO:0016787">
    <property type="term" value="F:hydrolase activity"/>
    <property type="evidence" value="ECO:0007669"/>
    <property type="project" value="UniProtKB-KW"/>
</dbReference>
<dbReference type="SUPFAM" id="SSF53474">
    <property type="entry name" value="alpha/beta-Hydrolases"/>
    <property type="match status" value="1"/>
</dbReference>
<evidence type="ECO:0000259" key="1">
    <source>
        <dbReference type="Pfam" id="PF12697"/>
    </source>
</evidence>
<reference evidence="2 3" key="1">
    <citation type="submission" date="2020-04" db="EMBL/GenBank/DDBJ databases">
        <title>MicrobeNet Type strains.</title>
        <authorList>
            <person name="Nicholson A.C."/>
        </authorList>
    </citation>
    <scope>NUCLEOTIDE SEQUENCE [LARGE SCALE GENOMIC DNA]</scope>
    <source>
        <strain evidence="2 3">ATCC BAA-277</strain>
    </source>
</reference>
<dbReference type="Proteomes" id="UP000579250">
    <property type="component" value="Unassembled WGS sequence"/>
</dbReference>
<sequence>MDIVFDRRGEGPPLVLLHGIGHRRQGWTPVMDLLAAERDVIAVDLPGFGDSPPLPPGTPYTLDTVISILAGSFAELGLEKPHIAGNSLGGLFALEAADRGLASSATVLSPAGFFNAAELRYAASVLRASRLGARVPDTVLARLARSPRRRTAMFGMIYGRPDLMDLEALTGDARAMREAPGFEPTLRAGRTARFAGSCADVPVTIAWGTKDRLLLRSQAIRAQRKLPHARFVWLEGCGHVPMADDPSLVAEVLLAGSAHPLKTQTAA</sequence>
<dbReference type="AlphaFoldDB" id="A0A846YX98"/>
<evidence type="ECO:0000313" key="3">
    <source>
        <dbReference type="Proteomes" id="UP000579250"/>
    </source>
</evidence>
<comment type="caution">
    <text evidence="2">The sequence shown here is derived from an EMBL/GenBank/DDBJ whole genome shotgun (WGS) entry which is preliminary data.</text>
</comment>
<protein>
    <submittedName>
        <fullName evidence="2">Alpha/beta hydrolase</fullName>
    </submittedName>
</protein>
<gene>
    <name evidence="2" type="ORF">HGB48_17675</name>
</gene>
<evidence type="ECO:0000313" key="2">
    <source>
        <dbReference type="EMBL" id="NKZ05560.1"/>
    </source>
</evidence>
<keyword evidence="2" id="KW-0378">Hydrolase</keyword>
<dbReference type="Pfam" id="PF12697">
    <property type="entry name" value="Abhydrolase_6"/>
    <property type="match status" value="1"/>
</dbReference>
<dbReference type="PANTHER" id="PTHR46438">
    <property type="entry name" value="ALPHA/BETA-HYDROLASES SUPERFAMILY PROTEIN"/>
    <property type="match status" value="1"/>
</dbReference>
<feature type="domain" description="AB hydrolase-1" evidence="1">
    <location>
        <begin position="14"/>
        <end position="251"/>
    </location>
</feature>
<proteinExistence type="predicted"/>
<name>A0A846YX98_9ACTN</name>
<dbReference type="RefSeq" id="WP_067628664.1">
    <property type="nucleotide sequence ID" value="NZ_JAAXPI010000023.1"/>
</dbReference>
<dbReference type="PANTHER" id="PTHR46438:SF11">
    <property type="entry name" value="LIPASE-RELATED"/>
    <property type="match status" value="1"/>
</dbReference>
<dbReference type="InterPro" id="IPR029058">
    <property type="entry name" value="AB_hydrolase_fold"/>
</dbReference>
<dbReference type="PRINTS" id="PR00111">
    <property type="entry name" value="ABHYDROLASE"/>
</dbReference>
<keyword evidence="3" id="KW-1185">Reference proteome</keyword>